<proteinExistence type="predicted"/>
<dbReference type="EMBL" id="CP031092">
    <property type="protein sequence ID" value="AXF54985.1"/>
    <property type="molecule type" value="Genomic_DNA"/>
</dbReference>
<protein>
    <recommendedName>
        <fullName evidence="1">Uncharacterized protein YhfZ C-terminal domain-containing protein</fullName>
    </recommendedName>
</protein>
<sequence>MIFDLLVQTSNLATVWDAGLNRPPSSLKIMPLSNQTDANTEAVLIVRKDCDSLQDLILQLIDPQQVIETQRRVIEREITPMF</sequence>
<evidence type="ECO:0000259" key="1">
    <source>
        <dbReference type="Pfam" id="PF14503"/>
    </source>
</evidence>
<dbReference type="InterPro" id="IPR032791">
    <property type="entry name" value="YhfZ_C"/>
</dbReference>
<name>A0A345BVK4_9BACI</name>
<feature type="domain" description="Uncharacterised protein YhfZ C-terminal" evidence="1">
    <location>
        <begin position="13"/>
        <end position="81"/>
    </location>
</feature>
<evidence type="ECO:0000313" key="2">
    <source>
        <dbReference type="EMBL" id="AXF54985.1"/>
    </source>
</evidence>
<dbReference type="Proteomes" id="UP000252100">
    <property type="component" value="Chromosome"/>
</dbReference>
<reference evidence="2 3" key="1">
    <citation type="journal article" date="2018" name="J. Microbiol.">
        <title>Salicibibacter kimchii gen. nov., sp. nov., a moderately halophilic and alkalitolerant bacterium in the family Bacillaceae, isolated from kimchi.</title>
        <authorList>
            <person name="Jang J.Y."/>
            <person name="Oh Y.J."/>
            <person name="Lim S.K."/>
            <person name="Park H.K."/>
            <person name="Lee C."/>
            <person name="Kim J.Y."/>
            <person name="Lee M.A."/>
            <person name="Choi H.J."/>
        </authorList>
    </citation>
    <scope>NUCLEOTIDE SEQUENCE [LARGE SCALE GENOMIC DNA]</scope>
    <source>
        <strain evidence="2 3">NKC1-1</strain>
    </source>
</reference>
<dbReference type="Gene3D" id="3.40.190.10">
    <property type="entry name" value="Periplasmic binding protein-like II"/>
    <property type="match status" value="1"/>
</dbReference>
<dbReference type="Pfam" id="PF14503">
    <property type="entry name" value="YhfZ_C"/>
    <property type="match status" value="1"/>
</dbReference>
<evidence type="ECO:0000313" key="3">
    <source>
        <dbReference type="Proteomes" id="UP000252100"/>
    </source>
</evidence>
<accession>A0A345BVK4</accession>
<dbReference type="SUPFAM" id="SSF53850">
    <property type="entry name" value="Periplasmic binding protein-like II"/>
    <property type="match status" value="1"/>
</dbReference>
<dbReference type="AlphaFoldDB" id="A0A345BVK4"/>
<keyword evidence="3" id="KW-1185">Reference proteome</keyword>
<gene>
    <name evidence="2" type="ORF">DT065_02445</name>
</gene>
<organism evidence="2 3">
    <name type="scientific">Salicibibacter kimchii</name>
    <dbReference type="NCBI Taxonomy" id="2099786"/>
    <lineage>
        <taxon>Bacteria</taxon>
        <taxon>Bacillati</taxon>
        <taxon>Bacillota</taxon>
        <taxon>Bacilli</taxon>
        <taxon>Bacillales</taxon>
        <taxon>Bacillaceae</taxon>
        <taxon>Salicibibacter</taxon>
    </lineage>
</organism>
<dbReference type="KEGG" id="rue:DT065_02445"/>